<reference evidence="1 2" key="1">
    <citation type="submission" date="2019-06" db="EMBL/GenBank/DDBJ databases">
        <authorList>
            <person name="Palmer J.M."/>
        </authorList>
    </citation>
    <scope>NUCLEOTIDE SEQUENCE [LARGE SCALE GENOMIC DNA]</scope>
    <source>
        <strain evidence="1 2">TWF191</strain>
    </source>
</reference>
<gene>
    <name evidence="1" type="ORF">TWF191_004163</name>
</gene>
<evidence type="ECO:0008006" key="3">
    <source>
        <dbReference type="Google" id="ProtNLM"/>
    </source>
</evidence>
<dbReference type="EMBL" id="WIPF01000020">
    <property type="protein sequence ID" value="KAF3227298.1"/>
    <property type="molecule type" value="Genomic_DNA"/>
</dbReference>
<dbReference type="AlphaFoldDB" id="A0A6G1M789"/>
<proteinExistence type="predicted"/>
<sequence length="275" mass="31332">MPRLHSILSRLIKRTSKRDATTDGNTPTTPVEPKVMHRLFNVMELVENILFQYACGDENARKHIITSCRLVNSSWNDLISQSPAVRSLTWQYTLYPQGKRVTPHTPFASLERYVSDKWQLLQCNLSYIQRNGTGGEPYDVVAKRIVGMYFKPATDINPRVDSLIFGENSKIQFLKVTIYGYNSGRTVFLKNGKLRGKSNLTISRLDGIIHDALLVDGYDLTWTTSSPRICIQLFWTPPIPGLSSEKNPNGPQKPHSISCRVIVMQVQNTRLYKFK</sequence>
<name>A0A6G1M789_ORBOL</name>
<organism evidence="1 2">
    <name type="scientific">Orbilia oligospora</name>
    <name type="common">Nematode-trapping fungus</name>
    <name type="synonym">Arthrobotrys oligospora</name>
    <dbReference type="NCBI Taxonomy" id="2813651"/>
    <lineage>
        <taxon>Eukaryota</taxon>
        <taxon>Fungi</taxon>
        <taxon>Dikarya</taxon>
        <taxon>Ascomycota</taxon>
        <taxon>Pezizomycotina</taxon>
        <taxon>Orbiliomycetes</taxon>
        <taxon>Orbiliales</taxon>
        <taxon>Orbiliaceae</taxon>
        <taxon>Orbilia</taxon>
    </lineage>
</organism>
<evidence type="ECO:0000313" key="1">
    <source>
        <dbReference type="EMBL" id="KAF3227298.1"/>
    </source>
</evidence>
<protein>
    <recommendedName>
        <fullName evidence="3">F-box domain-containing protein</fullName>
    </recommendedName>
</protein>
<evidence type="ECO:0000313" key="2">
    <source>
        <dbReference type="Proteomes" id="UP000483672"/>
    </source>
</evidence>
<accession>A0A6G1M789</accession>
<comment type="caution">
    <text evidence="1">The sequence shown here is derived from an EMBL/GenBank/DDBJ whole genome shotgun (WGS) entry which is preliminary data.</text>
</comment>
<dbReference type="Proteomes" id="UP000483672">
    <property type="component" value="Unassembled WGS sequence"/>
</dbReference>